<dbReference type="RefSeq" id="WP_132948314.1">
    <property type="nucleotide sequence ID" value="NZ_SLUL01000006.1"/>
</dbReference>
<dbReference type="OrthoDB" id="9775794at2"/>
<dbReference type="Gene3D" id="1.10.12.10">
    <property type="entry name" value="Lyase 2-enoyl-coa Hydratase, Chain A, domain 2"/>
    <property type="match status" value="1"/>
</dbReference>
<dbReference type="NCBIfam" id="NF005804">
    <property type="entry name" value="PRK07659.1"/>
    <property type="match status" value="1"/>
</dbReference>
<name>A0A4R1QFA3_9BACL</name>
<protein>
    <submittedName>
        <fullName evidence="2">Enoyl-CoA hydratase</fullName>
    </submittedName>
</protein>
<dbReference type="Pfam" id="PF00378">
    <property type="entry name" value="ECH_1"/>
    <property type="match status" value="1"/>
</dbReference>
<dbReference type="Gene3D" id="3.90.226.10">
    <property type="entry name" value="2-enoyl-CoA Hydratase, Chain A, domain 1"/>
    <property type="match status" value="1"/>
</dbReference>
<dbReference type="CDD" id="cd06558">
    <property type="entry name" value="crotonase-like"/>
    <property type="match status" value="1"/>
</dbReference>
<reference evidence="2 3" key="1">
    <citation type="submission" date="2019-03" db="EMBL/GenBank/DDBJ databases">
        <title>Genomic Encyclopedia of Type Strains, Phase IV (KMG-IV): sequencing the most valuable type-strain genomes for metagenomic binning, comparative biology and taxonomic classification.</title>
        <authorList>
            <person name="Goeker M."/>
        </authorList>
    </citation>
    <scope>NUCLEOTIDE SEQUENCE [LARGE SCALE GENOMIC DNA]</scope>
    <source>
        <strain evidence="2 3">DSM 24979</strain>
    </source>
</reference>
<dbReference type="InterPro" id="IPR014748">
    <property type="entry name" value="Enoyl-CoA_hydra_C"/>
</dbReference>
<organism evidence="2 3">
    <name type="scientific">Thermolongibacillus altinsuensis</name>
    <dbReference type="NCBI Taxonomy" id="575256"/>
    <lineage>
        <taxon>Bacteria</taxon>
        <taxon>Bacillati</taxon>
        <taxon>Bacillota</taxon>
        <taxon>Bacilli</taxon>
        <taxon>Bacillales</taxon>
        <taxon>Anoxybacillaceae</taxon>
        <taxon>Thermolongibacillus</taxon>
    </lineage>
</organism>
<gene>
    <name evidence="2" type="ORF">EDD69_106125</name>
</gene>
<keyword evidence="3" id="KW-1185">Reference proteome</keyword>
<accession>A0A4R1QFA3</accession>
<dbReference type="SUPFAM" id="SSF52096">
    <property type="entry name" value="ClpP/crotonase"/>
    <property type="match status" value="1"/>
</dbReference>
<dbReference type="AlphaFoldDB" id="A0A4R1QFA3"/>
<proteinExistence type="inferred from homology"/>
<evidence type="ECO:0000313" key="3">
    <source>
        <dbReference type="Proteomes" id="UP000295658"/>
    </source>
</evidence>
<evidence type="ECO:0000313" key="2">
    <source>
        <dbReference type="EMBL" id="TCL49771.1"/>
    </source>
</evidence>
<dbReference type="GO" id="GO:0003824">
    <property type="term" value="F:catalytic activity"/>
    <property type="evidence" value="ECO:0007669"/>
    <property type="project" value="UniProtKB-ARBA"/>
</dbReference>
<dbReference type="Proteomes" id="UP000295658">
    <property type="component" value="Unassembled WGS sequence"/>
</dbReference>
<comment type="caution">
    <text evidence="2">The sequence shown here is derived from an EMBL/GenBank/DDBJ whole genome shotgun (WGS) entry which is preliminary data.</text>
</comment>
<dbReference type="PANTHER" id="PTHR43459">
    <property type="entry name" value="ENOYL-COA HYDRATASE"/>
    <property type="match status" value="1"/>
</dbReference>
<comment type="similarity">
    <text evidence="1">Belongs to the enoyl-CoA hydratase/isomerase family.</text>
</comment>
<dbReference type="InterPro" id="IPR001753">
    <property type="entry name" value="Enoyl-CoA_hydra/iso"/>
</dbReference>
<dbReference type="PANTHER" id="PTHR43459:SF1">
    <property type="entry name" value="EG:BACN32G11.4 PROTEIN"/>
    <property type="match status" value="1"/>
</dbReference>
<sequence length="253" mass="28385">MEHVLLTIEDRVATLELNRPETLNALNEQMLAELLDKLKIVEESDVAILLIKGKGRGFSSGGDIKSMLQSTNEYSFTKIMETIKQLIMTLYRLPKLTISYLHGPAAGLGFSLALACDYIIATEEARLAMNFIGIGLIPDGGGHFFLEKRLGEAKAKQVIWEGKVMTAEEALQLGLIDEIANANTIENKVKEWLNKPIQAMIATKQIYVQLSEEKLIQTLDLETKNQKKMRQTKDHAEGIRAFLEKRQPNFIGQ</sequence>
<dbReference type="EMBL" id="SLUL01000006">
    <property type="protein sequence ID" value="TCL49771.1"/>
    <property type="molecule type" value="Genomic_DNA"/>
</dbReference>
<dbReference type="InterPro" id="IPR029045">
    <property type="entry name" value="ClpP/crotonase-like_dom_sf"/>
</dbReference>
<evidence type="ECO:0000256" key="1">
    <source>
        <dbReference type="ARBA" id="ARBA00005254"/>
    </source>
</evidence>